<dbReference type="GO" id="GO:0005524">
    <property type="term" value="F:ATP binding"/>
    <property type="evidence" value="ECO:0007669"/>
    <property type="project" value="UniProtKB-KW"/>
</dbReference>
<dbReference type="OrthoDB" id="9806661at2"/>
<proteinExistence type="inferred from homology"/>
<accession>A0A4P8IGA8</accession>
<evidence type="ECO:0000256" key="1">
    <source>
        <dbReference type="ARBA" id="ARBA00022490"/>
    </source>
</evidence>
<evidence type="ECO:0000256" key="7">
    <source>
        <dbReference type="ARBA" id="ARBA00022993"/>
    </source>
</evidence>
<dbReference type="HAMAP" id="MF_00151">
    <property type="entry name" value="PPAT_bact"/>
    <property type="match status" value="1"/>
</dbReference>
<keyword evidence="4 9" id="KW-0547">Nucleotide-binding</keyword>
<feature type="binding site" evidence="9">
    <location>
        <position position="98"/>
    </location>
    <ligand>
        <name>ATP</name>
        <dbReference type="ChEBI" id="CHEBI:30616"/>
    </ligand>
</feature>
<dbReference type="PRINTS" id="PR01020">
    <property type="entry name" value="LPSBIOSNTHSS"/>
</dbReference>
<organism evidence="11 12">
    <name type="scientific">Anaerostipes rhamnosivorans</name>
    <dbReference type="NCBI Taxonomy" id="1229621"/>
    <lineage>
        <taxon>Bacteria</taxon>
        <taxon>Bacillati</taxon>
        <taxon>Bacillota</taxon>
        <taxon>Clostridia</taxon>
        <taxon>Lachnospirales</taxon>
        <taxon>Lachnospiraceae</taxon>
        <taxon>Anaerostipes</taxon>
    </lineage>
</organism>
<name>A0A4P8IGA8_9FIRM</name>
<keyword evidence="3 9" id="KW-0548">Nucleotidyltransferase</keyword>
<dbReference type="NCBIfam" id="TIGR00125">
    <property type="entry name" value="cyt_tran_rel"/>
    <property type="match status" value="1"/>
</dbReference>
<feature type="binding site" evidence="9">
    <location>
        <position position="73"/>
    </location>
    <ligand>
        <name>substrate</name>
    </ligand>
</feature>
<dbReference type="InterPro" id="IPR001980">
    <property type="entry name" value="PPAT"/>
</dbReference>
<keyword evidence="5 9" id="KW-0067">ATP-binding</keyword>
<dbReference type="InterPro" id="IPR014729">
    <property type="entry name" value="Rossmann-like_a/b/a_fold"/>
</dbReference>
<dbReference type="RefSeq" id="WP_137329105.1">
    <property type="nucleotide sequence ID" value="NZ_CP040058.1"/>
</dbReference>
<keyword evidence="6 9" id="KW-0460">Magnesium</keyword>
<evidence type="ECO:0000256" key="9">
    <source>
        <dbReference type="HAMAP-Rule" id="MF_00151"/>
    </source>
</evidence>
<feature type="binding site" evidence="9">
    <location>
        <begin position="9"/>
        <end position="10"/>
    </location>
    <ligand>
        <name>ATP</name>
        <dbReference type="ChEBI" id="CHEBI:30616"/>
    </ligand>
</feature>
<evidence type="ECO:0000256" key="2">
    <source>
        <dbReference type="ARBA" id="ARBA00022679"/>
    </source>
</evidence>
<evidence type="ECO:0000259" key="10">
    <source>
        <dbReference type="Pfam" id="PF01467"/>
    </source>
</evidence>
<comment type="similarity">
    <text evidence="9">Belongs to the bacterial CoaD family.</text>
</comment>
<comment type="pathway">
    <text evidence="9">Cofactor biosynthesis; coenzyme A biosynthesis; CoA from (R)-pantothenate: step 4/5.</text>
</comment>
<dbReference type="KEGG" id="arf:AR1Y2_2333"/>
<feature type="domain" description="Cytidyltransferase-like" evidence="10">
    <location>
        <begin position="5"/>
        <end position="133"/>
    </location>
</feature>
<evidence type="ECO:0000256" key="8">
    <source>
        <dbReference type="ARBA" id="ARBA00029346"/>
    </source>
</evidence>
<dbReference type="Proteomes" id="UP000298653">
    <property type="component" value="Chromosome"/>
</dbReference>
<gene>
    <name evidence="9" type="primary">coaD</name>
    <name evidence="11" type="ORF">AR1Y2_2333</name>
</gene>
<evidence type="ECO:0000313" key="12">
    <source>
        <dbReference type="Proteomes" id="UP000298653"/>
    </source>
</evidence>
<dbReference type="SUPFAM" id="SSF52374">
    <property type="entry name" value="Nucleotidylyl transferase"/>
    <property type="match status" value="1"/>
</dbReference>
<feature type="site" description="Transition state stabilizer" evidence="9">
    <location>
        <position position="17"/>
    </location>
</feature>
<comment type="subunit">
    <text evidence="9">Homohexamer.</text>
</comment>
<feature type="binding site" evidence="9">
    <location>
        <position position="17"/>
    </location>
    <ligand>
        <name>ATP</name>
        <dbReference type="ChEBI" id="CHEBI:30616"/>
    </ligand>
</feature>
<dbReference type="NCBIfam" id="TIGR01510">
    <property type="entry name" value="coaD_prev_kdtB"/>
    <property type="match status" value="1"/>
</dbReference>
<comment type="function">
    <text evidence="9">Reversibly transfers an adenylyl group from ATP to 4'-phosphopantetheine, yielding dephospho-CoA (dPCoA) and pyrophosphate.</text>
</comment>
<dbReference type="GO" id="GO:0005737">
    <property type="term" value="C:cytoplasm"/>
    <property type="evidence" value="ECO:0007669"/>
    <property type="project" value="UniProtKB-SubCell"/>
</dbReference>
<keyword evidence="1 9" id="KW-0963">Cytoplasm</keyword>
<dbReference type="GO" id="GO:0004595">
    <property type="term" value="F:pantetheine-phosphate adenylyltransferase activity"/>
    <property type="evidence" value="ECO:0007669"/>
    <property type="project" value="UniProtKB-UniRule"/>
</dbReference>
<comment type="subcellular location">
    <subcellularLocation>
        <location evidence="9">Cytoplasm</location>
    </subcellularLocation>
</comment>
<feature type="binding site" evidence="9">
    <location>
        <position position="9"/>
    </location>
    <ligand>
        <name>substrate</name>
    </ligand>
</feature>
<feature type="binding site" evidence="9">
    <location>
        <position position="87"/>
    </location>
    <ligand>
        <name>substrate</name>
    </ligand>
</feature>
<evidence type="ECO:0000256" key="3">
    <source>
        <dbReference type="ARBA" id="ARBA00022695"/>
    </source>
</evidence>
<dbReference type="PANTHER" id="PTHR21342">
    <property type="entry name" value="PHOSPHOPANTETHEINE ADENYLYLTRANSFERASE"/>
    <property type="match status" value="1"/>
</dbReference>
<dbReference type="Pfam" id="PF01467">
    <property type="entry name" value="CTP_transf_like"/>
    <property type="match status" value="1"/>
</dbReference>
<evidence type="ECO:0000256" key="6">
    <source>
        <dbReference type="ARBA" id="ARBA00022842"/>
    </source>
</evidence>
<keyword evidence="7 9" id="KW-0173">Coenzyme A biosynthesis</keyword>
<dbReference type="UniPathway" id="UPA00241">
    <property type="reaction ID" value="UER00355"/>
</dbReference>
<dbReference type="EC" id="2.7.7.3" evidence="9"/>
<reference evidence="11 12" key="1">
    <citation type="submission" date="2019-05" db="EMBL/GenBank/DDBJ databases">
        <title>Complete genome sequencing of Anaerostipes rhamnosivorans.</title>
        <authorList>
            <person name="Bui T.P.N."/>
            <person name="de Vos W.M."/>
        </authorList>
    </citation>
    <scope>NUCLEOTIDE SEQUENCE [LARGE SCALE GENOMIC DNA]</scope>
    <source>
        <strain evidence="11 12">1y2</strain>
    </source>
</reference>
<dbReference type="EMBL" id="CP040058">
    <property type="protein sequence ID" value="QCP35787.1"/>
    <property type="molecule type" value="Genomic_DNA"/>
</dbReference>
<dbReference type="CDD" id="cd02163">
    <property type="entry name" value="PPAT"/>
    <property type="match status" value="1"/>
</dbReference>
<keyword evidence="12" id="KW-1185">Reference proteome</keyword>
<dbReference type="GO" id="GO:0015937">
    <property type="term" value="P:coenzyme A biosynthetic process"/>
    <property type="evidence" value="ECO:0007669"/>
    <property type="project" value="UniProtKB-UniRule"/>
</dbReference>
<dbReference type="AlphaFoldDB" id="A0A4P8IGA8"/>
<evidence type="ECO:0000313" key="11">
    <source>
        <dbReference type="EMBL" id="QCP35787.1"/>
    </source>
</evidence>
<protein>
    <recommendedName>
        <fullName evidence="9">Phosphopantetheine adenylyltransferase</fullName>
        <ecNumber evidence="9">2.7.7.3</ecNumber>
    </recommendedName>
    <alternativeName>
        <fullName evidence="9">Dephospho-CoA pyrophosphorylase</fullName>
    </alternativeName>
    <alternativeName>
        <fullName evidence="9">Pantetheine-phosphate adenylyltransferase</fullName>
        <shortName evidence="9">PPAT</shortName>
    </alternativeName>
</protein>
<sequence>MSIAVYPGSFDPVTYGHLDIIKRSIRVFDKVIIGVLINSEKNPMFSTEERVEFLLEATKDMDNVEVKSFSGLLVDFARENHADITVRGLRAVTDFEYELQIAQINNKLDSNLDTMFFTTSTEYAYLSSTIVREIASYHGDISELVPPYVEQKLKQKFRESIEGEA</sequence>
<evidence type="ECO:0000256" key="4">
    <source>
        <dbReference type="ARBA" id="ARBA00022741"/>
    </source>
</evidence>
<feature type="binding site" evidence="9">
    <location>
        <begin position="88"/>
        <end position="90"/>
    </location>
    <ligand>
        <name>ATP</name>
        <dbReference type="ChEBI" id="CHEBI:30616"/>
    </ligand>
</feature>
<keyword evidence="2 9" id="KW-0808">Transferase</keyword>
<evidence type="ECO:0000256" key="5">
    <source>
        <dbReference type="ARBA" id="ARBA00022840"/>
    </source>
</evidence>
<dbReference type="Gene3D" id="3.40.50.620">
    <property type="entry name" value="HUPs"/>
    <property type="match status" value="1"/>
</dbReference>
<comment type="catalytic activity">
    <reaction evidence="8 9">
        <text>(R)-4'-phosphopantetheine + ATP + H(+) = 3'-dephospho-CoA + diphosphate</text>
        <dbReference type="Rhea" id="RHEA:19801"/>
        <dbReference type="ChEBI" id="CHEBI:15378"/>
        <dbReference type="ChEBI" id="CHEBI:30616"/>
        <dbReference type="ChEBI" id="CHEBI:33019"/>
        <dbReference type="ChEBI" id="CHEBI:57328"/>
        <dbReference type="ChEBI" id="CHEBI:61723"/>
        <dbReference type="EC" id="2.7.7.3"/>
    </reaction>
</comment>
<comment type="cofactor">
    <cofactor evidence="9">
        <name>Mg(2+)</name>
        <dbReference type="ChEBI" id="CHEBI:18420"/>
    </cofactor>
</comment>
<feature type="binding site" evidence="9">
    <location>
        <begin position="123"/>
        <end position="129"/>
    </location>
    <ligand>
        <name>ATP</name>
        <dbReference type="ChEBI" id="CHEBI:30616"/>
    </ligand>
</feature>
<feature type="binding site" evidence="9">
    <location>
        <position position="41"/>
    </location>
    <ligand>
        <name>substrate</name>
    </ligand>
</feature>
<dbReference type="InterPro" id="IPR004821">
    <property type="entry name" value="Cyt_trans-like"/>
</dbReference>
<dbReference type="PANTHER" id="PTHR21342:SF1">
    <property type="entry name" value="PHOSPHOPANTETHEINE ADENYLYLTRANSFERASE"/>
    <property type="match status" value="1"/>
</dbReference>